<keyword evidence="2" id="KW-1185">Reference proteome</keyword>
<evidence type="ECO:0000313" key="3">
    <source>
        <dbReference type="RefSeq" id="XP_017030928.1"/>
    </source>
</evidence>
<dbReference type="GeneID" id="108080614"/>
<reference evidence="3" key="1">
    <citation type="submission" date="2025-08" db="UniProtKB">
        <authorList>
            <consortium name="RefSeq"/>
        </authorList>
    </citation>
    <scope>IDENTIFICATION</scope>
    <source>
        <strain evidence="3">14028-0561.14</strain>
        <tissue evidence="3">Whole fly</tissue>
    </source>
</reference>
<evidence type="ECO:0000313" key="2">
    <source>
        <dbReference type="Proteomes" id="UP001652661"/>
    </source>
</evidence>
<dbReference type="RefSeq" id="XP_017030928.1">
    <property type="nucleotide sequence ID" value="XM_017175439.3"/>
</dbReference>
<dbReference type="Proteomes" id="UP001652661">
    <property type="component" value="Chromosome 3L"/>
</dbReference>
<feature type="compositionally biased region" description="Basic residues" evidence="1">
    <location>
        <begin position="170"/>
        <end position="191"/>
    </location>
</feature>
<accession>A0A6P4J8M8</accession>
<name>A0A6P4J8M8_DROKI</name>
<evidence type="ECO:0000256" key="1">
    <source>
        <dbReference type="SAM" id="MobiDB-lite"/>
    </source>
</evidence>
<protein>
    <submittedName>
        <fullName evidence="3">Uncharacterized protein</fullName>
    </submittedName>
</protein>
<organism evidence="2 3">
    <name type="scientific">Drosophila kikkawai</name>
    <name type="common">Fruit fly</name>
    <dbReference type="NCBI Taxonomy" id="30033"/>
    <lineage>
        <taxon>Eukaryota</taxon>
        <taxon>Metazoa</taxon>
        <taxon>Ecdysozoa</taxon>
        <taxon>Arthropoda</taxon>
        <taxon>Hexapoda</taxon>
        <taxon>Insecta</taxon>
        <taxon>Pterygota</taxon>
        <taxon>Neoptera</taxon>
        <taxon>Endopterygota</taxon>
        <taxon>Diptera</taxon>
        <taxon>Brachycera</taxon>
        <taxon>Muscomorpha</taxon>
        <taxon>Ephydroidea</taxon>
        <taxon>Drosophilidae</taxon>
        <taxon>Drosophila</taxon>
        <taxon>Sophophora</taxon>
    </lineage>
</organism>
<feature type="region of interest" description="Disordered" evidence="1">
    <location>
        <begin position="124"/>
        <end position="147"/>
    </location>
</feature>
<feature type="region of interest" description="Disordered" evidence="1">
    <location>
        <begin position="50"/>
        <end position="76"/>
    </location>
</feature>
<gene>
    <name evidence="3" type="primary">LOC108080614</name>
</gene>
<dbReference type="AlphaFoldDB" id="A0A6P4J8M8"/>
<sequence>MNTSNSDEWKNSIWLEATDSEVLHTGFAEFVEIYKNGCSDENTVVEPKLEIEEPQSEMSSKVELPGEGSSLKSDSTLAISEPNRGVEDVGFNRFLDEWVLKVQTDARSNWMKMSKRERAVFAPRDGIDNGTSSSTLSSAGKVSSSAIRKACDKVCSNLVKRSYSKPKSIQSKRKCLKPRIAKKPKSQKKGLKPICAKKCPSPKPPVAKS</sequence>
<feature type="compositionally biased region" description="Polar residues" evidence="1">
    <location>
        <begin position="129"/>
        <end position="146"/>
    </location>
</feature>
<feature type="region of interest" description="Disordered" evidence="1">
    <location>
        <begin position="164"/>
        <end position="209"/>
    </location>
</feature>
<proteinExistence type="predicted"/>
<dbReference type="OrthoDB" id="10502048at2759"/>